<dbReference type="CDD" id="cd04301">
    <property type="entry name" value="NAT_SF"/>
    <property type="match status" value="1"/>
</dbReference>
<feature type="domain" description="N-acetyltransferase" evidence="1">
    <location>
        <begin position="5"/>
        <end position="167"/>
    </location>
</feature>
<dbReference type="AlphaFoldDB" id="A0A1G7IS83"/>
<evidence type="ECO:0000259" key="1">
    <source>
        <dbReference type="PROSITE" id="PS51186"/>
    </source>
</evidence>
<evidence type="ECO:0000313" key="2">
    <source>
        <dbReference type="EMBL" id="SDF15592.1"/>
    </source>
</evidence>
<accession>A0A1G7IS83</accession>
<dbReference type="SUPFAM" id="SSF55729">
    <property type="entry name" value="Acyl-CoA N-acyltransferases (Nat)"/>
    <property type="match status" value="1"/>
</dbReference>
<organism evidence="2 3">
    <name type="scientific">Cellulophaga baltica</name>
    <dbReference type="NCBI Taxonomy" id="76594"/>
    <lineage>
        <taxon>Bacteria</taxon>
        <taxon>Pseudomonadati</taxon>
        <taxon>Bacteroidota</taxon>
        <taxon>Flavobacteriia</taxon>
        <taxon>Flavobacteriales</taxon>
        <taxon>Flavobacteriaceae</taxon>
        <taxon>Cellulophaga</taxon>
    </lineage>
</organism>
<keyword evidence="3" id="KW-1185">Reference proteome</keyword>
<protein>
    <submittedName>
        <fullName evidence="2">Predicted acetyltransferase, GNAT family</fullName>
    </submittedName>
</protein>
<dbReference type="PROSITE" id="PS51186">
    <property type="entry name" value="GNAT"/>
    <property type="match status" value="1"/>
</dbReference>
<dbReference type="Proteomes" id="UP000182114">
    <property type="component" value="Unassembled WGS sequence"/>
</dbReference>
<keyword evidence="2" id="KW-0808">Transferase</keyword>
<dbReference type="GO" id="GO:0016747">
    <property type="term" value="F:acyltransferase activity, transferring groups other than amino-acyl groups"/>
    <property type="evidence" value="ECO:0007669"/>
    <property type="project" value="InterPro"/>
</dbReference>
<dbReference type="EMBL" id="FNBD01000008">
    <property type="protein sequence ID" value="SDF15592.1"/>
    <property type="molecule type" value="Genomic_DNA"/>
</dbReference>
<gene>
    <name evidence="2" type="ORF">SAMN04487992_1085</name>
</gene>
<dbReference type="eggNOG" id="COG1247">
    <property type="taxonomic scope" value="Bacteria"/>
</dbReference>
<proteinExistence type="predicted"/>
<dbReference type="Pfam" id="PF00583">
    <property type="entry name" value="Acetyltransf_1"/>
    <property type="match status" value="1"/>
</dbReference>
<sequence>MAENIDIKVANVMDLEGILKLQSENQISQGGTLSAELSRSQIEEMMTDMPQIVAYINDEIVGFLLTTSQAANRKRQVPIVDAMFTSYTPANTDSYIYGPVCVSQSQRGKGLAQMMFNELLYRAPNREGILFIKSDNESSLRAHEKMGLKKVSIFNFNTAVFHVFSYLFSSNEAKEDQQ</sequence>
<dbReference type="Gene3D" id="3.40.630.30">
    <property type="match status" value="1"/>
</dbReference>
<dbReference type="InterPro" id="IPR016181">
    <property type="entry name" value="Acyl_CoA_acyltransferase"/>
</dbReference>
<evidence type="ECO:0000313" key="3">
    <source>
        <dbReference type="Proteomes" id="UP000182114"/>
    </source>
</evidence>
<reference evidence="3" key="1">
    <citation type="submission" date="2016-10" db="EMBL/GenBank/DDBJ databases">
        <authorList>
            <person name="Varghese N."/>
            <person name="Submissions S."/>
        </authorList>
    </citation>
    <scope>NUCLEOTIDE SEQUENCE [LARGE SCALE GENOMIC DNA]</scope>
    <source>
        <strain evidence="3">DSM 24729</strain>
    </source>
</reference>
<dbReference type="RefSeq" id="WP_175444438.1">
    <property type="nucleotide sequence ID" value="NZ_FNBD01000008.1"/>
</dbReference>
<dbReference type="InterPro" id="IPR000182">
    <property type="entry name" value="GNAT_dom"/>
</dbReference>
<name>A0A1G7IS83_9FLAO</name>